<evidence type="ECO:0008006" key="3">
    <source>
        <dbReference type="Google" id="ProtNLM"/>
    </source>
</evidence>
<evidence type="ECO:0000313" key="2">
    <source>
        <dbReference type="Proteomes" id="UP001179361"/>
    </source>
</evidence>
<dbReference type="RefSeq" id="WP_231056943.1">
    <property type="nucleotide sequence ID" value="NZ_JAJNOC010000001.1"/>
</dbReference>
<comment type="caution">
    <text evidence="1">The sequence shown here is derived from an EMBL/GenBank/DDBJ whole genome shotgun (WGS) entry which is preliminary data.</text>
</comment>
<gene>
    <name evidence="1" type="ORF">LQ564_04875</name>
</gene>
<protein>
    <recommendedName>
        <fullName evidence="3">Tetratricopeptide repeat protein</fullName>
    </recommendedName>
</protein>
<name>A0ABS8Q1N4_9BURK</name>
<accession>A0ABS8Q1N4</accession>
<evidence type="ECO:0000313" key="1">
    <source>
        <dbReference type="EMBL" id="MCD2515642.1"/>
    </source>
</evidence>
<dbReference type="Pfam" id="PF07721">
    <property type="entry name" value="TPR_4"/>
    <property type="match status" value="2"/>
</dbReference>
<dbReference type="Proteomes" id="UP001179361">
    <property type="component" value="Unassembled WGS sequence"/>
</dbReference>
<reference evidence="1" key="1">
    <citation type="submission" date="2021-11" db="EMBL/GenBank/DDBJ databases">
        <title>The complete genome of Massilia sp sp. G4R7.</title>
        <authorList>
            <person name="Liu L."/>
            <person name="Yue J."/>
            <person name="Yuan J."/>
            <person name="Yang F."/>
            <person name="Li L."/>
        </authorList>
    </citation>
    <scope>NUCLEOTIDE SEQUENCE</scope>
    <source>
        <strain evidence="1">G4R7</strain>
    </source>
</reference>
<dbReference type="SUPFAM" id="SSF48452">
    <property type="entry name" value="TPR-like"/>
    <property type="match status" value="1"/>
</dbReference>
<organism evidence="1 2">
    <name type="scientific">Massilia phyllostachyos</name>
    <dbReference type="NCBI Taxonomy" id="2898585"/>
    <lineage>
        <taxon>Bacteria</taxon>
        <taxon>Pseudomonadati</taxon>
        <taxon>Pseudomonadota</taxon>
        <taxon>Betaproteobacteria</taxon>
        <taxon>Burkholderiales</taxon>
        <taxon>Oxalobacteraceae</taxon>
        <taxon>Telluria group</taxon>
        <taxon>Massilia</taxon>
    </lineage>
</organism>
<keyword evidence="2" id="KW-1185">Reference proteome</keyword>
<proteinExistence type="predicted"/>
<dbReference type="EMBL" id="JAJNOC010000001">
    <property type="protein sequence ID" value="MCD2515642.1"/>
    <property type="molecule type" value="Genomic_DNA"/>
</dbReference>
<sequence>MTDQANASRLANEAFDLWQAGNLEQARVLYDEAISLADPEHFGLPMYHGQYASLLNYLGQREQATEQMEKALAAEIAQGYEEGSSPTIVARYFLADQLLRLGHLERALDTLAPSIRHAPESWLTRYQEAQVLFAMDRRADARTAAALAVKHAPTADKAEELRERLKEVFGGAG</sequence>
<dbReference type="Gene3D" id="1.25.40.10">
    <property type="entry name" value="Tetratricopeptide repeat domain"/>
    <property type="match status" value="2"/>
</dbReference>
<dbReference type="InterPro" id="IPR011990">
    <property type="entry name" value="TPR-like_helical_dom_sf"/>
</dbReference>
<dbReference type="InterPro" id="IPR011717">
    <property type="entry name" value="TPR-4"/>
</dbReference>